<dbReference type="PROSITE" id="PS51462">
    <property type="entry name" value="NUDIX"/>
    <property type="match status" value="1"/>
</dbReference>
<evidence type="ECO:0000256" key="10">
    <source>
        <dbReference type="ARBA" id="ARBA00071467"/>
    </source>
</evidence>
<dbReference type="PANTHER" id="PTHR11839:SF15">
    <property type="entry name" value="URIDINE DIPHOSPHATE GLUCOSE PYROPHOSPHATASE NUDT14"/>
    <property type="match status" value="1"/>
</dbReference>
<comment type="function">
    <text evidence="8">Hydrolyzes UDP-glucose to glucose 1-phosphate and UMP and ADP-ribose to ribose 5-phosphate and AMP. The physiological substrate is probably UDP-glucose. Poor activity on other substrates such as ADP-glucose, CDP-glucose, GDP-glucose and GDP-mannose.</text>
</comment>
<evidence type="ECO:0000256" key="8">
    <source>
        <dbReference type="ARBA" id="ARBA00054674"/>
    </source>
</evidence>
<evidence type="ECO:0000256" key="11">
    <source>
        <dbReference type="ARBA" id="ARBA00080475"/>
    </source>
</evidence>
<dbReference type="Proteomes" id="UP000095287">
    <property type="component" value="Unplaced"/>
</dbReference>
<keyword evidence="4" id="KW-0963">Cytoplasm</keyword>
<dbReference type="GO" id="GO:0005737">
    <property type="term" value="C:cytoplasm"/>
    <property type="evidence" value="ECO:0007669"/>
    <property type="project" value="UniProtKB-SubCell"/>
</dbReference>
<keyword evidence="6" id="KW-0460">Magnesium</keyword>
<dbReference type="FunFam" id="3.90.79.10:FF:000035">
    <property type="entry name" value="Uridine diphosphate glucose pyrophosphatase"/>
    <property type="match status" value="1"/>
</dbReference>
<dbReference type="InterPro" id="IPR004385">
    <property type="entry name" value="NDP_pyrophosphatase"/>
</dbReference>
<dbReference type="InterPro" id="IPR015797">
    <property type="entry name" value="NUDIX_hydrolase-like_dom_sf"/>
</dbReference>
<name>A0A1I8A501_9BILA</name>
<evidence type="ECO:0000313" key="14">
    <source>
        <dbReference type="WBParaSite" id="L893_g32915.t1"/>
    </source>
</evidence>
<accession>A0A1I8A501</accession>
<dbReference type="Gene3D" id="3.90.79.10">
    <property type="entry name" value="Nucleoside Triphosphate Pyrophosphohydrolase"/>
    <property type="match status" value="1"/>
</dbReference>
<keyword evidence="5" id="KW-0378">Hydrolase</keyword>
<dbReference type="InterPro" id="IPR000086">
    <property type="entry name" value="NUDIX_hydrolase_dom"/>
</dbReference>
<evidence type="ECO:0000256" key="7">
    <source>
        <dbReference type="ARBA" id="ARBA00051086"/>
    </source>
</evidence>
<dbReference type="GO" id="GO:0008768">
    <property type="term" value="F:UDP-sugar diphosphatase activity"/>
    <property type="evidence" value="ECO:0007669"/>
    <property type="project" value="UniProtKB-EC"/>
</dbReference>
<dbReference type="NCBIfam" id="TIGR00052">
    <property type="entry name" value="nudix-type nucleoside diphosphatase, YffH/AdpP family"/>
    <property type="match status" value="1"/>
</dbReference>
<evidence type="ECO:0000256" key="2">
    <source>
        <dbReference type="ARBA" id="ARBA00004496"/>
    </source>
</evidence>
<dbReference type="GO" id="GO:0006753">
    <property type="term" value="P:nucleoside phosphate metabolic process"/>
    <property type="evidence" value="ECO:0007669"/>
    <property type="project" value="TreeGrafter"/>
</dbReference>
<dbReference type="PANTHER" id="PTHR11839">
    <property type="entry name" value="UDP/ADP-SUGAR PYROPHOSPHATASE"/>
    <property type="match status" value="1"/>
</dbReference>
<protein>
    <recommendedName>
        <fullName evidence="10">Uridine diphosphate glucose pyrophosphatase NUDT14</fullName>
        <ecNumber evidence="9">3.6.1.45</ecNumber>
    </recommendedName>
    <alternativeName>
        <fullName evidence="11">Nucleoside diphosphate-linked moiety X motif 14</fullName>
    </alternativeName>
</protein>
<dbReference type="GO" id="GO:0046872">
    <property type="term" value="F:metal ion binding"/>
    <property type="evidence" value="ECO:0007669"/>
    <property type="project" value="InterPro"/>
</dbReference>
<proteinExistence type="predicted"/>
<comment type="cofactor">
    <cofactor evidence="1">
        <name>Mg(2+)</name>
        <dbReference type="ChEBI" id="CHEBI:18420"/>
    </cofactor>
</comment>
<dbReference type="EC" id="3.6.1.45" evidence="9"/>
<dbReference type="CDD" id="cd18887">
    <property type="entry name" value="NUDIX_UGPPase_Nudt14"/>
    <property type="match status" value="1"/>
</dbReference>
<comment type="catalytic activity">
    <reaction evidence="7">
        <text>UDP-sugar + H2O = UMP + alpha-D-aldose 1-phosphate.</text>
        <dbReference type="EC" id="3.6.1.45"/>
    </reaction>
</comment>
<evidence type="ECO:0000256" key="6">
    <source>
        <dbReference type="ARBA" id="ARBA00022842"/>
    </source>
</evidence>
<reference evidence="14" key="1">
    <citation type="submission" date="2016-11" db="UniProtKB">
        <authorList>
            <consortium name="WormBaseParasite"/>
        </authorList>
    </citation>
    <scope>IDENTIFICATION</scope>
</reference>
<feature type="domain" description="Nudix hydrolase" evidence="12">
    <location>
        <begin position="43"/>
        <end position="207"/>
    </location>
</feature>
<dbReference type="WBParaSite" id="L893_g32915.t1">
    <property type="protein sequence ID" value="L893_g32915.t1"/>
    <property type="gene ID" value="L893_g32915"/>
</dbReference>
<evidence type="ECO:0000256" key="4">
    <source>
        <dbReference type="ARBA" id="ARBA00022490"/>
    </source>
</evidence>
<comment type="subunit">
    <text evidence="3">Homodimer.</text>
</comment>
<evidence type="ECO:0000313" key="13">
    <source>
        <dbReference type="Proteomes" id="UP000095287"/>
    </source>
</evidence>
<comment type="subcellular location">
    <subcellularLocation>
        <location evidence="2">Cytoplasm</location>
    </subcellularLocation>
</comment>
<dbReference type="SUPFAM" id="SSF55811">
    <property type="entry name" value="Nudix"/>
    <property type="match status" value="1"/>
</dbReference>
<evidence type="ECO:0000259" key="12">
    <source>
        <dbReference type="PROSITE" id="PS51462"/>
    </source>
</evidence>
<evidence type="ECO:0000256" key="5">
    <source>
        <dbReference type="ARBA" id="ARBA00022801"/>
    </source>
</evidence>
<evidence type="ECO:0000256" key="3">
    <source>
        <dbReference type="ARBA" id="ARBA00011738"/>
    </source>
</evidence>
<keyword evidence="13" id="KW-1185">Reference proteome</keyword>
<evidence type="ECO:0000256" key="1">
    <source>
        <dbReference type="ARBA" id="ARBA00001946"/>
    </source>
</evidence>
<dbReference type="AlphaFoldDB" id="A0A1I8A501"/>
<organism evidence="13 14">
    <name type="scientific">Steinernema glaseri</name>
    <dbReference type="NCBI Taxonomy" id="37863"/>
    <lineage>
        <taxon>Eukaryota</taxon>
        <taxon>Metazoa</taxon>
        <taxon>Ecdysozoa</taxon>
        <taxon>Nematoda</taxon>
        <taxon>Chromadorea</taxon>
        <taxon>Rhabditida</taxon>
        <taxon>Tylenchina</taxon>
        <taxon>Panagrolaimomorpha</taxon>
        <taxon>Strongyloidoidea</taxon>
        <taxon>Steinernematidae</taxon>
        <taxon>Steinernema</taxon>
    </lineage>
</organism>
<dbReference type="GO" id="GO:0019693">
    <property type="term" value="P:ribose phosphate metabolic process"/>
    <property type="evidence" value="ECO:0007669"/>
    <property type="project" value="TreeGrafter"/>
</dbReference>
<evidence type="ECO:0000256" key="9">
    <source>
        <dbReference type="ARBA" id="ARBA00066480"/>
    </source>
</evidence>
<sequence>MVSESEFISGVKFDEALGSSPYVKPTRMFFERRGRKVAWDLAFGHDSVAVLLYHKTKKALLLVKQFRPAVFVAKIRKLAENKGKALNEIDWSKYPVSLGETLELCAGIIDKPNCDVAQHAQEEILEECGYSVPLESLELVHSFISGVSLSGSQQHLYFAEIDEKDKVTEGGGNEHEGEMIQKVYLGIDDARALLDKKDTQCPPGLVFAFKWFFDRLSN</sequence>